<evidence type="ECO:0000256" key="1">
    <source>
        <dbReference type="ARBA" id="ARBA00023015"/>
    </source>
</evidence>
<proteinExistence type="predicted"/>
<gene>
    <name evidence="6" type="ORF">RND71_006186</name>
</gene>
<evidence type="ECO:0000256" key="2">
    <source>
        <dbReference type="ARBA" id="ARBA00023125"/>
    </source>
</evidence>
<protein>
    <recommendedName>
        <fullName evidence="5">NAC domain-containing protein</fullName>
    </recommendedName>
</protein>
<dbReference type="Proteomes" id="UP001291623">
    <property type="component" value="Unassembled WGS sequence"/>
</dbReference>
<dbReference type="PANTHER" id="PTHR31744">
    <property type="entry name" value="PROTEIN CUP-SHAPED COTYLEDON 2-RELATED"/>
    <property type="match status" value="1"/>
</dbReference>
<dbReference type="AlphaFoldDB" id="A0AAE1SRH1"/>
<dbReference type="InterPro" id="IPR003441">
    <property type="entry name" value="NAC-dom"/>
</dbReference>
<dbReference type="Pfam" id="PF02365">
    <property type="entry name" value="NAM"/>
    <property type="match status" value="1"/>
</dbReference>
<accession>A0AAE1SRH1</accession>
<dbReference type="GO" id="GO:0006355">
    <property type="term" value="P:regulation of DNA-templated transcription"/>
    <property type="evidence" value="ECO:0007669"/>
    <property type="project" value="InterPro"/>
</dbReference>
<dbReference type="EMBL" id="JAVYJV010000003">
    <property type="protein sequence ID" value="KAK4375509.1"/>
    <property type="molecule type" value="Genomic_DNA"/>
</dbReference>
<feature type="domain" description="NAC" evidence="5">
    <location>
        <begin position="1"/>
        <end position="114"/>
    </location>
</feature>
<dbReference type="GO" id="GO:0003677">
    <property type="term" value="F:DNA binding"/>
    <property type="evidence" value="ECO:0007669"/>
    <property type="project" value="UniProtKB-KW"/>
</dbReference>
<dbReference type="SUPFAM" id="SSF101941">
    <property type="entry name" value="NAC domain"/>
    <property type="match status" value="1"/>
</dbReference>
<sequence>MEEETFTYFFTPRERKYPNGLRADRSTRDGKGYWKITRKNTEISTDNKVHLGKKNTLVYFVETPDGKDHKTTWIMHEFELNEELFPSTSQGKQRFCPNVKYFISIISYCRIAEEEQTLDNGELPLPSPERKFQPNETLTMHHPHDVAMQKSNYLYDSHDLQAAAVLGNMKTKDFGQRSNSSYHLILS</sequence>
<dbReference type="PROSITE" id="PS51005">
    <property type="entry name" value="NAC"/>
    <property type="match status" value="1"/>
</dbReference>
<comment type="caution">
    <text evidence="6">The sequence shown here is derived from an EMBL/GenBank/DDBJ whole genome shotgun (WGS) entry which is preliminary data.</text>
</comment>
<reference evidence="6" key="1">
    <citation type="submission" date="2023-12" db="EMBL/GenBank/DDBJ databases">
        <title>Genome assembly of Anisodus tanguticus.</title>
        <authorList>
            <person name="Wang Y.-J."/>
        </authorList>
    </citation>
    <scope>NUCLEOTIDE SEQUENCE</scope>
    <source>
        <strain evidence="6">KB-2021</strain>
        <tissue evidence="6">Leaf</tissue>
    </source>
</reference>
<keyword evidence="2" id="KW-0238">DNA-binding</keyword>
<keyword evidence="1" id="KW-0805">Transcription regulation</keyword>
<keyword evidence="3" id="KW-0804">Transcription</keyword>
<evidence type="ECO:0000256" key="3">
    <source>
        <dbReference type="ARBA" id="ARBA00023163"/>
    </source>
</evidence>
<evidence type="ECO:0000256" key="4">
    <source>
        <dbReference type="ARBA" id="ARBA00023242"/>
    </source>
</evidence>
<keyword evidence="4" id="KW-0539">Nucleus</keyword>
<evidence type="ECO:0000313" key="7">
    <source>
        <dbReference type="Proteomes" id="UP001291623"/>
    </source>
</evidence>
<evidence type="ECO:0000313" key="6">
    <source>
        <dbReference type="EMBL" id="KAK4375509.1"/>
    </source>
</evidence>
<organism evidence="6 7">
    <name type="scientific">Anisodus tanguticus</name>
    <dbReference type="NCBI Taxonomy" id="243964"/>
    <lineage>
        <taxon>Eukaryota</taxon>
        <taxon>Viridiplantae</taxon>
        <taxon>Streptophyta</taxon>
        <taxon>Embryophyta</taxon>
        <taxon>Tracheophyta</taxon>
        <taxon>Spermatophyta</taxon>
        <taxon>Magnoliopsida</taxon>
        <taxon>eudicotyledons</taxon>
        <taxon>Gunneridae</taxon>
        <taxon>Pentapetalae</taxon>
        <taxon>asterids</taxon>
        <taxon>lamiids</taxon>
        <taxon>Solanales</taxon>
        <taxon>Solanaceae</taxon>
        <taxon>Solanoideae</taxon>
        <taxon>Hyoscyameae</taxon>
        <taxon>Anisodus</taxon>
    </lineage>
</organism>
<keyword evidence="7" id="KW-1185">Reference proteome</keyword>
<dbReference type="Gene3D" id="2.170.150.80">
    <property type="entry name" value="NAC domain"/>
    <property type="match status" value="1"/>
</dbReference>
<dbReference type="InterPro" id="IPR036093">
    <property type="entry name" value="NAC_dom_sf"/>
</dbReference>
<name>A0AAE1SRH1_9SOLA</name>
<evidence type="ECO:0000259" key="5">
    <source>
        <dbReference type="PROSITE" id="PS51005"/>
    </source>
</evidence>